<evidence type="ECO:0000313" key="3">
    <source>
        <dbReference type="Proteomes" id="UP001497382"/>
    </source>
</evidence>
<keyword evidence="1" id="KW-1133">Transmembrane helix</keyword>
<feature type="transmembrane region" description="Helical" evidence="1">
    <location>
        <begin position="132"/>
        <end position="154"/>
    </location>
</feature>
<name>A0AAV1YZX3_9ARAC</name>
<proteinExistence type="predicted"/>
<protein>
    <submittedName>
        <fullName evidence="2">Uncharacterized protein</fullName>
    </submittedName>
</protein>
<sequence>MVFGVGCTEIGLLKKKLNEAKRTIKEHEDKFSLMAHWFTMPAELKNSLETVVSLEVLKEVGEDMKKFFDEVTRQTGMTIGDFKMRFKEVLKLCFKKMNKSGEFTSEFGNVFTPIVMTFIFLVCVVKGRNRIILDCIMINESLALSLLSILNLGVPAGQLANGLSRFAAEFGDDVIRVAFTKVLLGASIAIDALIVVITSIEIHKRPEPEETKKIKEAAEQLEQMFLAIADVYNATKKCESAASEAWTAIIVNSVPDDAEREDIKMAVRPHLPDKAWYCIKLQRLPTKGNNWLVKVPSSHSEQLLLQSHLIVKEKYCEVKE</sequence>
<keyword evidence="1" id="KW-0472">Membrane</keyword>
<keyword evidence="3" id="KW-1185">Reference proteome</keyword>
<feature type="transmembrane region" description="Helical" evidence="1">
    <location>
        <begin position="174"/>
        <end position="197"/>
    </location>
</feature>
<reference evidence="2 3" key="1">
    <citation type="submission" date="2024-04" db="EMBL/GenBank/DDBJ databases">
        <authorList>
            <person name="Rising A."/>
            <person name="Reimegard J."/>
            <person name="Sonavane S."/>
            <person name="Akerstrom W."/>
            <person name="Nylinder S."/>
            <person name="Hedman E."/>
            <person name="Kallberg Y."/>
        </authorList>
    </citation>
    <scope>NUCLEOTIDE SEQUENCE [LARGE SCALE GENOMIC DNA]</scope>
</reference>
<keyword evidence="1" id="KW-0812">Transmembrane</keyword>
<gene>
    <name evidence="2" type="ORF">LARSCL_LOCUS2119</name>
</gene>
<feature type="transmembrane region" description="Helical" evidence="1">
    <location>
        <begin position="107"/>
        <end position="125"/>
    </location>
</feature>
<evidence type="ECO:0000256" key="1">
    <source>
        <dbReference type="SAM" id="Phobius"/>
    </source>
</evidence>
<accession>A0AAV1YZX3</accession>
<dbReference type="EMBL" id="CAXIEN010000014">
    <property type="protein sequence ID" value="CAL1264717.1"/>
    <property type="molecule type" value="Genomic_DNA"/>
</dbReference>
<evidence type="ECO:0000313" key="2">
    <source>
        <dbReference type="EMBL" id="CAL1264717.1"/>
    </source>
</evidence>
<organism evidence="2 3">
    <name type="scientific">Larinioides sclopetarius</name>
    <dbReference type="NCBI Taxonomy" id="280406"/>
    <lineage>
        <taxon>Eukaryota</taxon>
        <taxon>Metazoa</taxon>
        <taxon>Ecdysozoa</taxon>
        <taxon>Arthropoda</taxon>
        <taxon>Chelicerata</taxon>
        <taxon>Arachnida</taxon>
        <taxon>Araneae</taxon>
        <taxon>Araneomorphae</taxon>
        <taxon>Entelegynae</taxon>
        <taxon>Araneoidea</taxon>
        <taxon>Araneidae</taxon>
        <taxon>Larinioides</taxon>
    </lineage>
</organism>
<dbReference type="AlphaFoldDB" id="A0AAV1YZX3"/>
<comment type="caution">
    <text evidence="2">The sequence shown here is derived from an EMBL/GenBank/DDBJ whole genome shotgun (WGS) entry which is preliminary data.</text>
</comment>
<dbReference type="Proteomes" id="UP001497382">
    <property type="component" value="Unassembled WGS sequence"/>
</dbReference>